<comment type="catalytic activity">
    <reaction evidence="5">
        <text>pyridoxine 5'-phosphate + O2 = pyridoxal 5'-phosphate + H2O2</text>
        <dbReference type="Rhea" id="RHEA:15149"/>
        <dbReference type="ChEBI" id="CHEBI:15379"/>
        <dbReference type="ChEBI" id="CHEBI:16240"/>
        <dbReference type="ChEBI" id="CHEBI:58589"/>
        <dbReference type="ChEBI" id="CHEBI:597326"/>
        <dbReference type="EC" id="1.4.3.5"/>
    </reaction>
</comment>
<evidence type="ECO:0000256" key="3">
    <source>
        <dbReference type="ARBA" id="ARBA00022643"/>
    </source>
</evidence>
<feature type="binding site" evidence="5">
    <location>
        <position position="127"/>
    </location>
    <ligand>
        <name>substrate</name>
    </ligand>
</feature>
<dbReference type="PANTHER" id="PTHR10851">
    <property type="entry name" value="PYRIDOXINE-5-PHOSPHATE OXIDASE"/>
    <property type="match status" value="1"/>
</dbReference>
<feature type="binding site" evidence="5">
    <location>
        <begin position="65"/>
        <end position="70"/>
    </location>
    <ligand>
        <name>FMN</name>
        <dbReference type="ChEBI" id="CHEBI:58210"/>
    </ligand>
</feature>
<keyword evidence="4 5" id="KW-0560">Oxidoreductase</keyword>
<dbReference type="InterPro" id="IPR000659">
    <property type="entry name" value="Pyridox_Oxase"/>
</dbReference>
<comment type="catalytic activity">
    <reaction evidence="5">
        <text>pyridoxamine 5'-phosphate + O2 + H2O = pyridoxal 5'-phosphate + H2O2 + NH4(+)</text>
        <dbReference type="Rhea" id="RHEA:15817"/>
        <dbReference type="ChEBI" id="CHEBI:15377"/>
        <dbReference type="ChEBI" id="CHEBI:15379"/>
        <dbReference type="ChEBI" id="CHEBI:16240"/>
        <dbReference type="ChEBI" id="CHEBI:28938"/>
        <dbReference type="ChEBI" id="CHEBI:58451"/>
        <dbReference type="ChEBI" id="CHEBI:597326"/>
        <dbReference type="EC" id="1.4.3.5"/>
    </reaction>
</comment>
<comment type="pathway">
    <text evidence="5">Cofactor metabolism; pyridoxal 5'-phosphate salvage; pyridoxal 5'-phosphate from pyridoxamine 5'-phosphate: step 1/1.</text>
</comment>
<gene>
    <name evidence="5 8" type="primary">pdxH</name>
    <name evidence="8" type="ORF">ACFSAH_18835</name>
</gene>
<keyword evidence="2 5" id="KW-0285">Flavoprotein</keyword>
<comment type="caution">
    <text evidence="5">Lacks conserved residue(s) required for the propagation of feature annotation.</text>
</comment>
<feature type="domain" description="Pyridoxamine 5'-phosphate oxidase N-terminal" evidence="6">
    <location>
        <begin position="41"/>
        <end position="160"/>
    </location>
</feature>
<evidence type="ECO:0000259" key="7">
    <source>
        <dbReference type="Pfam" id="PF10590"/>
    </source>
</evidence>
<evidence type="ECO:0000259" key="6">
    <source>
        <dbReference type="Pfam" id="PF01243"/>
    </source>
</evidence>
<dbReference type="PROSITE" id="PS01064">
    <property type="entry name" value="PYRIDOX_OXIDASE"/>
    <property type="match status" value="1"/>
</dbReference>
<evidence type="ECO:0000313" key="8">
    <source>
        <dbReference type="EMBL" id="MFD1631935.1"/>
    </source>
</evidence>
<dbReference type="NCBIfam" id="NF004231">
    <property type="entry name" value="PRK05679.1"/>
    <property type="match status" value="1"/>
</dbReference>
<protein>
    <recommendedName>
        <fullName evidence="5">Pyridoxine/pyridoxamine 5'-phosphate oxidase</fullName>
        <ecNumber evidence="5">1.4.3.5</ecNumber>
    </recommendedName>
    <alternativeName>
        <fullName evidence="5">PNP/PMP oxidase</fullName>
        <shortName evidence="5">PNPOx</shortName>
    </alternativeName>
    <alternativeName>
        <fullName evidence="5">Pyridoxal 5'-phosphate synthase</fullName>
    </alternativeName>
</protein>
<feature type="binding site" evidence="5">
    <location>
        <position position="131"/>
    </location>
    <ligand>
        <name>substrate</name>
    </ligand>
</feature>
<keyword evidence="3 5" id="KW-0288">FMN</keyword>
<feature type="binding site" evidence="5">
    <location>
        <position position="109"/>
    </location>
    <ligand>
        <name>FMN</name>
        <dbReference type="ChEBI" id="CHEBI:58210"/>
    </ligand>
</feature>
<comment type="function">
    <text evidence="5">Catalyzes the oxidation of either pyridoxine 5'-phosphate (PNP) or pyridoxamine 5'-phosphate (PMP) into pyridoxal 5'-phosphate (PLP).</text>
</comment>
<comment type="cofactor">
    <cofactor evidence="5">
        <name>FMN</name>
        <dbReference type="ChEBI" id="CHEBI:58210"/>
    </cofactor>
    <text evidence="5">Binds 1 FMN per subunit.</text>
</comment>
<feature type="domain" description="Pyridoxine 5'-phosphate oxidase dimerisation C-terminal" evidence="7">
    <location>
        <begin position="176"/>
        <end position="217"/>
    </location>
</feature>
<dbReference type="InterPro" id="IPR012349">
    <property type="entry name" value="Split_barrel_FMN-bd"/>
</dbReference>
<dbReference type="Pfam" id="PF01243">
    <property type="entry name" value="PNPOx_N"/>
    <property type="match status" value="1"/>
</dbReference>
<feature type="binding site" evidence="5">
    <location>
        <begin position="195"/>
        <end position="197"/>
    </location>
    <ligand>
        <name>substrate</name>
    </ligand>
</feature>
<feature type="binding site" evidence="5">
    <location>
        <position position="87"/>
    </location>
    <ligand>
        <name>FMN</name>
        <dbReference type="ChEBI" id="CHEBI:58210"/>
    </ligand>
</feature>
<evidence type="ECO:0000256" key="1">
    <source>
        <dbReference type="ARBA" id="ARBA00007301"/>
    </source>
</evidence>
<feature type="binding site" evidence="5">
    <location>
        <position position="199"/>
    </location>
    <ligand>
        <name>FMN</name>
        <dbReference type="ChEBI" id="CHEBI:58210"/>
    </ligand>
</feature>
<feature type="binding site" evidence="5">
    <location>
        <begin position="144"/>
        <end position="145"/>
    </location>
    <ligand>
        <name>FMN</name>
        <dbReference type="ChEBI" id="CHEBI:58210"/>
    </ligand>
</feature>
<evidence type="ECO:0000313" key="9">
    <source>
        <dbReference type="Proteomes" id="UP001597118"/>
    </source>
</evidence>
<dbReference type="Pfam" id="PF10590">
    <property type="entry name" value="PNP_phzG_C"/>
    <property type="match status" value="1"/>
</dbReference>
<feature type="binding site" evidence="5">
    <location>
        <begin position="80"/>
        <end position="81"/>
    </location>
    <ligand>
        <name>FMN</name>
        <dbReference type="ChEBI" id="CHEBI:58210"/>
    </ligand>
</feature>
<reference evidence="9" key="1">
    <citation type="journal article" date="2019" name="Int. J. Syst. Evol. Microbiol.">
        <title>The Global Catalogue of Microorganisms (GCM) 10K type strain sequencing project: providing services to taxonomists for standard genome sequencing and annotation.</title>
        <authorList>
            <consortium name="The Broad Institute Genomics Platform"/>
            <consortium name="The Broad Institute Genome Sequencing Center for Infectious Disease"/>
            <person name="Wu L."/>
            <person name="Ma J."/>
        </authorList>
    </citation>
    <scope>NUCLEOTIDE SEQUENCE [LARGE SCALE GENOMIC DNA]</scope>
    <source>
        <strain evidence="9">CCUG 53762</strain>
    </source>
</reference>
<dbReference type="PIRSF" id="PIRSF000190">
    <property type="entry name" value="Pyd_amn-ph_oxd"/>
    <property type="match status" value="1"/>
</dbReference>
<proteinExistence type="inferred from homology"/>
<dbReference type="NCBIfam" id="TIGR00558">
    <property type="entry name" value="pdxH"/>
    <property type="match status" value="1"/>
</dbReference>
<feature type="binding site" evidence="5">
    <location>
        <position position="135"/>
    </location>
    <ligand>
        <name>substrate</name>
    </ligand>
</feature>
<dbReference type="GO" id="GO:0004733">
    <property type="term" value="F:pyridoxamine phosphate oxidase activity"/>
    <property type="evidence" value="ECO:0007669"/>
    <property type="project" value="UniProtKB-EC"/>
</dbReference>
<dbReference type="InterPro" id="IPR019576">
    <property type="entry name" value="Pyridoxamine_oxidase_dimer_C"/>
</dbReference>
<comment type="pathway">
    <text evidence="5">Cofactor metabolism; pyridoxal 5'-phosphate salvage; pyridoxal 5'-phosphate from pyridoxine 5'-phosphate: step 1/1.</text>
</comment>
<dbReference type="Gene3D" id="2.30.110.10">
    <property type="entry name" value="Electron Transport, Fmn-binding Protein, Chain A"/>
    <property type="match status" value="1"/>
</dbReference>
<comment type="similarity">
    <text evidence="1 5">Belongs to the pyridoxamine 5'-phosphate oxidase family.</text>
</comment>
<dbReference type="HAMAP" id="MF_01629">
    <property type="entry name" value="PdxH"/>
    <property type="match status" value="1"/>
</dbReference>
<evidence type="ECO:0000256" key="5">
    <source>
        <dbReference type="HAMAP-Rule" id="MF_01629"/>
    </source>
</evidence>
<dbReference type="InterPro" id="IPR019740">
    <property type="entry name" value="Pyridox_Oxase_CS"/>
</dbReference>
<dbReference type="InterPro" id="IPR011576">
    <property type="entry name" value="Pyridox_Oxase_N"/>
</dbReference>
<organism evidence="8 9">
    <name type="scientific">Pseudopedobacter beijingensis</name>
    <dbReference type="NCBI Taxonomy" id="1207056"/>
    <lineage>
        <taxon>Bacteria</taxon>
        <taxon>Pseudomonadati</taxon>
        <taxon>Bacteroidota</taxon>
        <taxon>Sphingobacteriia</taxon>
        <taxon>Sphingobacteriales</taxon>
        <taxon>Sphingobacteriaceae</taxon>
        <taxon>Pseudopedobacter</taxon>
    </lineage>
</organism>
<dbReference type="Proteomes" id="UP001597118">
    <property type="component" value="Unassembled WGS sequence"/>
</dbReference>
<keyword evidence="9" id="KW-1185">Reference proteome</keyword>
<dbReference type="PANTHER" id="PTHR10851:SF0">
    <property type="entry name" value="PYRIDOXINE-5'-PHOSPHATE OXIDASE"/>
    <property type="match status" value="1"/>
</dbReference>
<keyword evidence="5" id="KW-0664">Pyridoxine biosynthesis</keyword>
<sequence length="217" mass="25332">MSDENINIRNLRQDYKSSFLLETAIETDPIKQFDKWFKHALDVKILEPNAMTLATVDSSGFPNARIVLLKEFNQNGFVFFTNYNSAKGQNISFNPNVSLLFFWVELERQVRIYGTAEKLTEKDSEDYFHSRPHGSQLGAHASPQSQVIPNREFLEKELKNLELEYNQKEIPKPLHWGGYLVKPVKIEFWQGRSNRLHDRILYTKNADASWKIERLAP</sequence>
<feature type="binding site" evidence="5">
    <location>
        <position position="70"/>
    </location>
    <ligand>
        <name>substrate</name>
    </ligand>
</feature>
<evidence type="ECO:0000256" key="2">
    <source>
        <dbReference type="ARBA" id="ARBA00022630"/>
    </source>
</evidence>
<dbReference type="SUPFAM" id="SSF50475">
    <property type="entry name" value="FMN-binding split barrel"/>
    <property type="match status" value="1"/>
</dbReference>
<comment type="caution">
    <text evidence="8">The sequence shown here is derived from an EMBL/GenBank/DDBJ whole genome shotgun (WGS) entry which is preliminary data.</text>
</comment>
<comment type="subunit">
    <text evidence="5">Homodimer.</text>
</comment>
<name>A0ABW4IGM9_9SPHI</name>
<dbReference type="EMBL" id="JBHUDG010000051">
    <property type="protein sequence ID" value="MFD1631935.1"/>
    <property type="molecule type" value="Genomic_DNA"/>
</dbReference>
<feature type="binding site" evidence="5">
    <location>
        <position position="189"/>
    </location>
    <ligand>
        <name>FMN</name>
        <dbReference type="ChEBI" id="CHEBI:58210"/>
    </ligand>
</feature>
<dbReference type="RefSeq" id="WP_379664257.1">
    <property type="nucleotide sequence ID" value="NZ_JBHUDG010000051.1"/>
</dbReference>
<accession>A0ABW4IGM9</accession>
<evidence type="ECO:0000256" key="4">
    <source>
        <dbReference type="ARBA" id="ARBA00023002"/>
    </source>
</evidence>
<dbReference type="EC" id="1.4.3.5" evidence="5"/>